<feature type="region of interest" description="Disordered" evidence="1">
    <location>
        <begin position="176"/>
        <end position="198"/>
    </location>
</feature>
<comment type="caution">
    <text evidence="2">The sequence shown here is derived from an EMBL/GenBank/DDBJ whole genome shotgun (WGS) entry which is preliminary data.</text>
</comment>
<feature type="compositionally biased region" description="Basic residues" evidence="1">
    <location>
        <begin position="1"/>
        <end position="14"/>
    </location>
</feature>
<feature type="region of interest" description="Disordered" evidence="1">
    <location>
        <begin position="1"/>
        <end position="22"/>
    </location>
</feature>
<evidence type="ECO:0000313" key="3">
    <source>
        <dbReference type="Proteomes" id="UP000266841"/>
    </source>
</evidence>
<evidence type="ECO:0000256" key="1">
    <source>
        <dbReference type="SAM" id="MobiDB-lite"/>
    </source>
</evidence>
<name>K0S4C6_THAOC</name>
<sequence>MPSKKKARGRKNRAKKEATRTADLRGQWEPTINIAANNNGVSCCVHMLAVPPQIPQEGPVVSFMNHMAGEGIFDKASVFLLDESAVDICCRTVVPFPVVHKGDNERSMAIDLLLRFLRNVFVRDAAMEGELWFQRHHDNEVIICIMIYLLELLGRYSDVSVVVRRAAKMSNKLMSGNRRDREVRGQAPPLHLSEGAAPRCEEEARESRSVLWL</sequence>
<keyword evidence="3" id="KW-1185">Reference proteome</keyword>
<dbReference type="EMBL" id="AGNL01037194">
    <property type="protein sequence ID" value="EJK53712.1"/>
    <property type="molecule type" value="Genomic_DNA"/>
</dbReference>
<accession>K0S4C6</accession>
<protein>
    <submittedName>
        <fullName evidence="2">Uncharacterized protein</fullName>
    </submittedName>
</protein>
<reference evidence="2 3" key="1">
    <citation type="journal article" date="2012" name="Genome Biol.">
        <title>Genome and low-iron response of an oceanic diatom adapted to chronic iron limitation.</title>
        <authorList>
            <person name="Lommer M."/>
            <person name="Specht M."/>
            <person name="Roy A.S."/>
            <person name="Kraemer L."/>
            <person name="Andreson R."/>
            <person name="Gutowska M.A."/>
            <person name="Wolf J."/>
            <person name="Bergner S.V."/>
            <person name="Schilhabel M.B."/>
            <person name="Klostermeier U.C."/>
            <person name="Beiko R.G."/>
            <person name="Rosenstiel P."/>
            <person name="Hippler M."/>
            <person name="Laroche J."/>
        </authorList>
    </citation>
    <scope>NUCLEOTIDE SEQUENCE [LARGE SCALE GENOMIC DNA]</scope>
    <source>
        <strain evidence="2 3">CCMP1005</strain>
    </source>
</reference>
<dbReference type="Proteomes" id="UP000266841">
    <property type="component" value="Unassembled WGS sequence"/>
</dbReference>
<evidence type="ECO:0000313" key="2">
    <source>
        <dbReference type="EMBL" id="EJK53712.1"/>
    </source>
</evidence>
<organism evidence="2 3">
    <name type="scientific">Thalassiosira oceanica</name>
    <name type="common">Marine diatom</name>
    <dbReference type="NCBI Taxonomy" id="159749"/>
    <lineage>
        <taxon>Eukaryota</taxon>
        <taxon>Sar</taxon>
        <taxon>Stramenopiles</taxon>
        <taxon>Ochrophyta</taxon>
        <taxon>Bacillariophyta</taxon>
        <taxon>Coscinodiscophyceae</taxon>
        <taxon>Thalassiosirophycidae</taxon>
        <taxon>Thalassiosirales</taxon>
        <taxon>Thalassiosiraceae</taxon>
        <taxon>Thalassiosira</taxon>
    </lineage>
</organism>
<proteinExistence type="predicted"/>
<gene>
    <name evidence="2" type="ORF">THAOC_26790</name>
</gene>
<dbReference type="AlphaFoldDB" id="K0S4C6"/>